<dbReference type="InterPro" id="IPR000463">
    <property type="entry name" value="Fatty_acid-bd"/>
</dbReference>
<dbReference type="Proteomes" id="UP000324091">
    <property type="component" value="Unassembled WGS sequence"/>
</dbReference>
<sequence length="283" mass="31634">MVDAFCATWKLVESENFDDYMKALGVGFATRQVGNVTKPTVIISWRAISHPGRRQWLTTAFQFLLYSAELSKVSSNEGPLLLVQKGLQGLHLSPMLCCLVKSQIKTDIDEALEGLPDNKAVILVVMHHTFDPDLVIVESRLQELPRNVRLTVDSLFYRGRRLRCNRNDIAWNQIQKTFNIPIPESGAIQRLRTHGTPKGSAGDEEDRHHLWTSGGEFVEGRWDEPVTALLCCGSELFYCPPLGLPSDAHFLQELCGGSGNKASAAYLHRPHFYTPAPPLCFSC</sequence>
<gene>
    <name evidence="2" type="ORF">D4764_0188460</name>
</gene>
<name>A0A5C6MHY4_9TELE</name>
<dbReference type="AlphaFoldDB" id="A0A5C6MHY4"/>
<reference evidence="2 3" key="1">
    <citation type="submission" date="2019-04" db="EMBL/GenBank/DDBJ databases">
        <title>Chromosome genome assembly for Takifugu flavidus.</title>
        <authorList>
            <person name="Xiao S."/>
        </authorList>
    </citation>
    <scope>NUCLEOTIDE SEQUENCE [LARGE SCALE GENOMIC DNA]</scope>
    <source>
        <strain evidence="2">HTHZ2018</strain>
        <tissue evidence="2">Muscle</tissue>
    </source>
</reference>
<evidence type="ECO:0000259" key="1">
    <source>
        <dbReference type="PROSITE" id="PS00214"/>
    </source>
</evidence>
<dbReference type="PANTHER" id="PTHR34488">
    <property type="entry name" value="SI:CH211-245H14.1-RELATED"/>
    <property type="match status" value="1"/>
</dbReference>
<dbReference type="GO" id="GO:0008289">
    <property type="term" value="F:lipid binding"/>
    <property type="evidence" value="ECO:0007669"/>
    <property type="project" value="InterPro"/>
</dbReference>
<organism evidence="2 3">
    <name type="scientific">Takifugu flavidus</name>
    <name type="common">sansaifugu</name>
    <dbReference type="NCBI Taxonomy" id="433684"/>
    <lineage>
        <taxon>Eukaryota</taxon>
        <taxon>Metazoa</taxon>
        <taxon>Chordata</taxon>
        <taxon>Craniata</taxon>
        <taxon>Vertebrata</taxon>
        <taxon>Euteleostomi</taxon>
        <taxon>Actinopterygii</taxon>
        <taxon>Neopterygii</taxon>
        <taxon>Teleostei</taxon>
        <taxon>Neoteleostei</taxon>
        <taxon>Acanthomorphata</taxon>
        <taxon>Eupercaria</taxon>
        <taxon>Tetraodontiformes</taxon>
        <taxon>Tetradontoidea</taxon>
        <taxon>Tetraodontidae</taxon>
        <taxon>Takifugu</taxon>
    </lineage>
</organism>
<dbReference type="SUPFAM" id="SSF50814">
    <property type="entry name" value="Lipocalins"/>
    <property type="match status" value="1"/>
</dbReference>
<evidence type="ECO:0000313" key="2">
    <source>
        <dbReference type="EMBL" id="TWW54736.1"/>
    </source>
</evidence>
<feature type="domain" description="Cytosolic fatty-acid binding proteins" evidence="1">
    <location>
        <begin position="7"/>
        <end position="24"/>
    </location>
</feature>
<dbReference type="InterPro" id="IPR012674">
    <property type="entry name" value="Calycin"/>
</dbReference>
<dbReference type="PROSITE" id="PS00214">
    <property type="entry name" value="FABP"/>
    <property type="match status" value="1"/>
</dbReference>
<comment type="caution">
    <text evidence="2">The sequence shown here is derived from an EMBL/GenBank/DDBJ whole genome shotgun (WGS) entry which is preliminary data.</text>
</comment>
<dbReference type="EMBL" id="RHFK02000115">
    <property type="protein sequence ID" value="TWW54736.1"/>
    <property type="molecule type" value="Genomic_DNA"/>
</dbReference>
<accession>A0A5C6MHY4</accession>
<dbReference type="PANTHER" id="PTHR34488:SF1">
    <property type="entry name" value="SI:CH211-245H14.1-RELATED"/>
    <property type="match status" value="1"/>
</dbReference>
<dbReference type="Pfam" id="PF00061">
    <property type="entry name" value="Lipocalin"/>
    <property type="match status" value="1"/>
</dbReference>
<keyword evidence="3" id="KW-1185">Reference proteome</keyword>
<proteinExistence type="predicted"/>
<protein>
    <submittedName>
        <fullName evidence="2">Fatty acid-binding protein, brain</fullName>
    </submittedName>
</protein>
<dbReference type="InterPro" id="IPR000566">
    <property type="entry name" value="Lipocln_cytosolic_FA-bd_dom"/>
</dbReference>
<dbReference type="Gene3D" id="2.40.128.20">
    <property type="match status" value="1"/>
</dbReference>
<evidence type="ECO:0000313" key="3">
    <source>
        <dbReference type="Proteomes" id="UP000324091"/>
    </source>
</evidence>